<evidence type="ECO:0000313" key="3">
    <source>
        <dbReference type="Proteomes" id="UP000651452"/>
    </source>
</evidence>
<protein>
    <recommendedName>
        <fullName evidence="1">2EXR domain-containing protein</fullName>
    </recommendedName>
</protein>
<feature type="domain" description="2EXR" evidence="1">
    <location>
        <begin position="37"/>
        <end position="94"/>
    </location>
</feature>
<dbReference type="InterPro" id="IPR038883">
    <property type="entry name" value="AN11006-like"/>
</dbReference>
<comment type="caution">
    <text evidence="2">The sequence shown here is derived from an EMBL/GenBank/DDBJ whole genome shotgun (WGS) entry which is preliminary data.</text>
</comment>
<dbReference type="OrthoDB" id="3645052at2759"/>
<evidence type="ECO:0000259" key="1">
    <source>
        <dbReference type="Pfam" id="PF20150"/>
    </source>
</evidence>
<dbReference type="InterPro" id="IPR045518">
    <property type="entry name" value="2EXR"/>
</dbReference>
<proteinExistence type="predicted"/>
<evidence type="ECO:0000313" key="2">
    <source>
        <dbReference type="EMBL" id="KAF9693858.1"/>
    </source>
</evidence>
<dbReference type="EMBL" id="RZGK01000015">
    <property type="protein sequence ID" value="KAF9693858.1"/>
    <property type="molecule type" value="Genomic_DNA"/>
</dbReference>
<dbReference type="AlphaFoldDB" id="A0A8H7J269"/>
<name>A0A8H7J269_9PLEO</name>
<gene>
    <name evidence="2" type="ORF">EKO04_008540</name>
</gene>
<reference evidence="2" key="1">
    <citation type="submission" date="2018-12" db="EMBL/GenBank/DDBJ databases">
        <authorList>
            <person name="Syme R.A."/>
            <person name="Farfan-Caceres L."/>
            <person name="Lichtenzveig J."/>
        </authorList>
    </citation>
    <scope>NUCLEOTIDE SEQUENCE</scope>
    <source>
        <strain evidence="2">Al4</strain>
    </source>
</reference>
<organism evidence="2 3">
    <name type="scientific">Ascochyta lentis</name>
    <dbReference type="NCBI Taxonomy" id="205686"/>
    <lineage>
        <taxon>Eukaryota</taxon>
        <taxon>Fungi</taxon>
        <taxon>Dikarya</taxon>
        <taxon>Ascomycota</taxon>
        <taxon>Pezizomycotina</taxon>
        <taxon>Dothideomycetes</taxon>
        <taxon>Pleosporomycetidae</taxon>
        <taxon>Pleosporales</taxon>
        <taxon>Pleosporineae</taxon>
        <taxon>Didymellaceae</taxon>
        <taxon>Ascochyta</taxon>
    </lineage>
</organism>
<dbReference type="PANTHER" id="PTHR42085">
    <property type="entry name" value="F-BOX DOMAIN-CONTAINING PROTEIN"/>
    <property type="match status" value="1"/>
</dbReference>
<sequence length="196" mass="22613">MSGSYDTKTLQLTTSVGTRPCSKAQDLITHGNQLHSPFLRLPAEIRNRIYHFAFDTATIRPGSVNYDEQDATPYQDAETLLYVCRQIRHEALPFKGSFLHLNIDGLSGGFLKIARELGWDKTHSIQTLTLSKKWDTPLRKMRVRSYTYKCFECAFKFKKLECLVIHGVGKSLLNRIRIIDGTHLMFHNQHLEVRFL</sequence>
<reference evidence="2" key="2">
    <citation type="submission" date="2020-09" db="EMBL/GenBank/DDBJ databases">
        <title>Reference genome assembly for Australian Ascochyta lentis isolate Al4.</title>
        <authorList>
            <person name="Lee R.C."/>
            <person name="Farfan-Caceres L.M."/>
            <person name="Debler J.W."/>
            <person name="Williams A.H."/>
            <person name="Henares B.M."/>
        </authorList>
    </citation>
    <scope>NUCLEOTIDE SEQUENCE</scope>
    <source>
        <strain evidence="2">Al4</strain>
    </source>
</reference>
<dbReference type="Pfam" id="PF20150">
    <property type="entry name" value="2EXR"/>
    <property type="match status" value="1"/>
</dbReference>
<dbReference type="PANTHER" id="PTHR42085:SF1">
    <property type="entry name" value="F-BOX DOMAIN-CONTAINING PROTEIN"/>
    <property type="match status" value="1"/>
</dbReference>
<keyword evidence="3" id="KW-1185">Reference proteome</keyword>
<accession>A0A8H7J269</accession>
<dbReference type="Proteomes" id="UP000651452">
    <property type="component" value="Unassembled WGS sequence"/>
</dbReference>